<reference evidence="1" key="1">
    <citation type="submission" date="2020-05" db="EMBL/GenBank/DDBJ databases">
        <title>Genomic Encyclopedia of Type Strains, Phase IV (KMG-V): Genome sequencing to study the core and pangenomes of soil and plant-associated prokaryotes.</title>
        <authorList>
            <person name="Whitman W."/>
        </authorList>
    </citation>
    <scope>NUCLEOTIDE SEQUENCE</scope>
    <source>
        <strain evidence="1">16F</strain>
    </source>
</reference>
<sequence length="622" mass="72383">MKDDIDMLIEDCIRNTKTQYGSTNSLITKGLIDSGVVYKIVNSTLEIFEINLNSKLFNERLLIYSEQILKKKLPNDIDDAHLFVDEFFEKIQFYNGNYIWTSARQVATCLLSYIFHLLDSQGQDLKKYYSSLGKEKKRSTFHIHFEQAFLEFISKADSLADLKKYILSIADDPNRHHEAESFVRNLPKDNAELSKSLFYDVLKEDSKIKHFFLPKLLYGFIDVEFDFAFTESIKLISEEPSIALFIFGRLKYKSEKEIIEIDKAIGTITVADNMIGEYSYYLCNLISNFHIPNSIKTKYFEILENLIETSEENNLSAVFHNINYSLKNCDEEKYKLLHLYLTKTKNLQVIKDFFYQIEDPKYLFHLLKLMHSTGGWRASLNLFENAIGNFWNINQNLTQQCIFDLFTNRRYSLLGAQVIMTGYLEPIPIDLTKATENQQLNAIDGFCKHPIFFERLLPLLLPLRKSRSKQIKNHLVAQLSILIKEAYGKVLFELITSQVSNTKTDKQFITRIEAALDEYLDDKKEREEINEFNPYFNEKELMNLYYGLQNESQSKARKDANTGSIFNELATTKIIVRGNSWKFGDNEISPLGKVSISAMIDKRAYKDPEAFENLLNNFEHGD</sequence>
<evidence type="ECO:0000313" key="1">
    <source>
        <dbReference type="EMBL" id="NRS91601.1"/>
    </source>
</evidence>
<evidence type="ECO:0000313" key="2">
    <source>
        <dbReference type="Proteomes" id="UP000610746"/>
    </source>
</evidence>
<organism evidence="1 2">
    <name type="scientific">Frigoriflavimonas asaccharolytica</name>
    <dbReference type="NCBI Taxonomy" id="2735899"/>
    <lineage>
        <taxon>Bacteria</taxon>
        <taxon>Pseudomonadati</taxon>
        <taxon>Bacteroidota</taxon>
        <taxon>Flavobacteriia</taxon>
        <taxon>Flavobacteriales</taxon>
        <taxon>Weeksellaceae</taxon>
        <taxon>Frigoriflavimonas</taxon>
    </lineage>
</organism>
<proteinExistence type="predicted"/>
<name>A0A8J8G5F5_9FLAO</name>
<dbReference type="EMBL" id="JABSNO010000003">
    <property type="protein sequence ID" value="NRS91601.1"/>
    <property type="molecule type" value="Genomic_DNA"/>
</dbReference>
<protein>
    <submittedName>
        <fullName evidence="1">Uncharacterized protein</fullName>
    </submittedName>
</protein>
<dbReference type="AlphaFoldDB" id="A0A8J8G5F5"/>
<keyword evidence="2" id="KW-1185">Reference proteome</keyword>
<accession>A0A8J8G5F5</accession>
<dbReference type="Proteomes" id="UP000610746">
    <property type="component" value="Unassembled WGS sequence"/>
</dbReference>
<dbReference type="RefSeq" id="WP_173778223.1">
    <property type="nucleotide sequence ID" value="NZ_JABSNO010000003.1"/>
</dbReference>
<gene>
    <name evidence="1" type="ORF">HNQ03_000668</name>
</gene>
<comment type="caution">
    <text evidence="1">The sequence shown here is derived from an EMBL/GenBank/DDBJ whole genome shotgun (WGS) entry which is preliminary data.</text>
</comment>